<keyword evidence="3" id="KW-0119">Carbohydrate metabolism</keyword>
<dbReference type="InterPro" id="IPR017853">
    <property type="entry name" value="GH"/>
</dbReference>
<protein>
    <recommendedName>
        <fullName evidence="2">galactinol--sucrose galactosyltransferase</fullName>
        <ecNumber evidence="2">2.4.1.82</ecNumber>
    </recommendedName>
</protein>
<dbReference type="Gene3D" id="3.20.20.70">
    <property type="entry name" value="Aldolase class I"/>
    <property type="match status" value="1"/>
</dbReference>
<evidence type="ECO:0000313" key="5">
    <source>
        <dbReference type="EMBL" id="KAH7429360.1"/>
    </source>
</evidence>
<sequence length="764" mass="84507">MEGVRILDGQLSVKGSVLLYDVPRNITLTPSTCSSSLQGTFVGASSLESRSRHIFPLGVLKNVRFMCCFRFSLWWMTQRMGKYGKDVPAETQFFLAETNLTPDATSDKDLQTVYTLFLPLLDGPFRASLQGNANDQLELCLDSGDVAIKGNGGLHSVFLHLGTNPFKVVEDALKTVQTHTQTFCRRIEKKTPDILNWFGWCTWNAFYTDVSADGIRQGLKSLEEGGTPARFIIIDDGWQSIVTDDTHQVEGESFQETPLARRLTNIKENHKFQKDGKEGVMQEDPTLGLQHLVREVKDKYKVKYVYAWHAIIGYWGGIHPSAEDMLHFESSLKYPVHSDSILNNEPGMRSDTLTIHGVGLAHPEKVSQFFDELHSYLASAGVDGVKVDVQNVLETLGTGFGGRVSLTRHYQQALEDSVGRYFPDNGCIACMSHNTDGLYSIKQTAVVRASDDFYPSNPATHTAHICSVAYNSLFLGEFMNPDWDMFQSDQPVAEFHGAARAVGGCPVYVSDKPENHNFSVLKKLVLPDGSILRAELPGRPTRDCLFDDPARDGKSLLKIWNLNKHTGVLGVFNCQGSGWCQEGKKHLTHDHSPEAASGIVSASDVEYIDSVASQEWNGDCAIYSHRGGKLLVLQKGCSLPVRLEVLEYEIFTVSPLKKLYGGGFFAPIGLLRMLNSGGSILDIAIEYSNSQSSNSVIQLKVHGCGEFGAYSSVKPQSCLVNEVISIFSYDFHTGFVRLTLAEKEGLYQTITFGFSNTVQTDMSC</sequence>
<dbReference type="OMA" id="HETQFML"/>
<proteinExistence type="inferred from homology"/>
<accession>A0A8T2U496</accession>
<organism evidence="5 6">
    <name type="scientific">Ceratopteris richardii</name>
    <name type="common">Triangle waterfern</name>
    <dbReference type="NCBI Taxonomy" id="49495"/>
    <lineage>
        <taxon>Eukaryota</taxon>
        <taxon>Viridiplantae</taxon>
        <taxon>Streptophyta</taxon>
        <taxon>Embryophyta</taxon>
        <taxon>Tracheophyta</taxon>
        <taxon>Polypodiopsida</taxon>
        <taxon>Polypodiidae</taxon>
        <taxon>Polypodiales</taxon>
        <taxon>Pteridineae</taxon>
        <taxon>Pteridaceae</taxon>
        <taxon>Parkerioideae</taxon>
        <taxon>Ceratopteris</taxon>
    </lineage>
</organism>
<dbReference type="EC" id="2.4.1.82" evidence="2"/>
<name>A0A8T2U496_CERRI</name>
<evidence type="ECO:0000256" key="2">
    <source>
        <dbReference type="ARBA" id="ARBA00012708"/>
    </source>
</evidence>
<dbReference type="InterPro" id="IPR008811">
    <property type="entry name" value="Glycosyl_hydrolases_36"/>
</dbReference>
<dbReference type="GO" id="GO:0047274">
    <property type="term" value="F:galactinol-sucrose galactosyltransferase activity"/>
    <property type="evidence" value="ECO:0007669"/>
    <property type="project" value="UniProtKB-EC"/>
</dbReference>
<dbReference type="PANTHER" id="PTHR31268">
    <property type="match status" value="1"/>
</dbReference>
<comment type="caution">
    <text evidence="5">The sequence shown here is derived from an EMBL/GenBank/DDBJ whole genome shotgun (WGS) entry which is preliminary data.</text>
</comment>
<evidence type="ECO:0000313" key="6">
    <source>
        <dbReference type="Proteomes" id="UP000825935"/>
    </source>
</evidence>
<gene>
    <name evidence="5" type="ORF">KP509_09G043500</name>
</gene>
<dbReference type="OrthoDB" id="4664297at2759"/>
<dbReference type="EMBL" id="CM035414">
    <property type="protein sequence ID" value="KAH7429360.1"/>
    <property type="molecule type" value="Genomic_DNA"/>
</dbReference>
<dbReference type="SUPFAM" id="SSF51445">
    <property type="entry name" value="(Trans)glycosidases"/>
    <property type="match status" value="1"/>
</dbReference>
<dbReference type="InterPro" id="IPR013785">
    <property type="entry name" value="Aldolase_TIM"/>
</dbReference>
<dbReference type="AlphaFoldDB" id="A0A8T2U496"/>
<dbReference type="Pfam" id="PF05691">
    <property type="entry name" value="Raffinose_syn"/>
    <property type="match status" value="1"/>
</dbReference>
<dbReference type="PANTHER" id="PTHR31268:SF32">
    <property type="entry name" value="GALACTINOL--SUCROSE GALACTOSYLTRANSFERASE 2-RELATED"/>
    <property type="match status" value="1"/>
</dbReference>
<keyword evidence="6" id="KW-1185">Reference proteome</keyword>
<evidence type="ECO:0000256" key="4">
    <source>
        <dbReference type="ARBA" id="ARBA00049426"/>
    </source>
</evidence>
<reference evidence="5" key="1">
    <citation type="submission" date="2021-08" db="EMBL/GenBank/DDBJ databases">
        <title>WGS assembly of Ceratopteris richardii.</title>
        <authorList>
            <person name="Marchant D.B."/>
            <person name="Chen G."/>
            <person name="Jenkins J."/>
            <person name="Shu S."/>
            <person name="Leebens-Mack J."/>
            <person name="Grimwood J."/>
            <person name="Schmutz J."/>
            <person name="Soltis P."/>
            <person name="Soltis D."/>
            <person name="Chen Z.-H."/>
        </authorList>
    </citation>
    <scope>NUCLEOTIDE SEQUENCE</scope>
    <source>
        <strain evidence="5">Whitten #5841</strain>
        <tissue evidence="5">Leaf</tissue>
    </source>
</reference>
<comment type="catalytic activity">
    <reaction evidence="4">
        <text>alpha-D-galactosyl-(1-&gt;3)-1D-myo-inositol + sucrose = raffinose + myo-inositol</text>
        <dbReference type="Rhea" id="RHEA:20161"/>
        <dbReference type="ChEBI" id="CHEBI:16634"/>
        <dbReference type="ChEBI" id="CHEBI:17268"/>
        <dbReference type="ChEBI" id="CHEBI:17505"/>
        <dbReference type="ChEBI" id="CHEBI:17992"/>
        <dbReference type="EC" id="2.4.1.82"/>
    </reaction>
</comment>
<comment type="similarity">
    <text evidence="1">Belongs to the glycosyl hydrolases 36 family.</text>
</comment>
<dbReference type="EMBL" id="CM035414">
    <property type="protein sequence ID" value="KAH7429362.1"/>
    <property type="molecule type" value="Genomic_DNA"/>
</dbReference>
<evidence type="ECO:0000256" key="3">
    <source>
        <dbReference type="ARBA" id="ARBA00023277"/>
    </source>
</evidence>
<dbReference type="Proteomes" id="UP000825935">
    <property type="component" value="Chromosome 9"/>
</dbReference>
<evidence type="ECO:0000256" key="1">
    <source>
        <dbReference type="ARBA" id="ARBA00007240"/>
    </source>
</evidence>
<dbReference type="EMBL" id="CM035414">
    <property type="protein sequence ID" value="KAH7429361.1"/>
    <property type="molecule type" value="Genomic_DNA"/>
</dbReference>